<dbReference type="EMBL" id="JAZGQO010000002">
    <property type="protein sequence ID" value="KAK6191214.1"/>
    <property type="molecule type" value="Genomic_DNA"/>
</dbReference>
<comment type="caution">
    <text evidence="2">The sequence shown here is derived from an EMBL/GenBank/DDBJ whole genome shotgun (WGS) entry which is preliminary data.</text>
</comment>
<accession>A0AAN8KF03</accession>
<dbReference type="Proteomes" id="UP001347796">
    <property type="component" value="Unassembled WGS sequence"/>
</dbReference>
<dbReference type="AlphaFoldDB" id="A0AAN8KF03"/>
<organism evidence="2 3">
    <name type="scientific">Patella caerulea</name>
    <name type="common">Rayed Mediterranean limpet</name>
    <dbReference type="NCBI Taxonomy" id="87958"/>
    <lineage>
        <taxon>Eukaryota</taxon>
        <taxon>Metazoa</taxon>
        <taxon>Spiralia</taxon>
        <taxon>Lophotrochozoa</taxon>
        <taxon>Mollusca</taxon>
        <taxon>Gastropoda</taxon>
        <taxon>Patellogastropoda</taxon>
        <taxon>Patelloidea</taxon>
        <taxon>Patellidae</taxon>
        <taxon>Patella</taxon>
    </lineage>
</organism>
<proteinExistence type="predicted"/>
<evidence type="ECO:0000313" key="3">
    <source>
        <dbReference type="Proteomes" id="UP001347796"/>
    </source>
</evidence>
<reference evidence="2 3" key="1">
    <citation type="submission" date="2024-01" db="EMBL/GenBank/DDBJ databases">
        <title>The genome of the rayed Mediterranean limpet Patella caerulea (Linnaeus, 1758).</title>
        <authorList>
            <person name="Anh-Thu Weber A."/>
            <person name="Halstead-Nussloch G."/>
        </authorList>
    </citation>
    <scope>NUCLEOTIDE SEQUENCE [LARGE SCALE GENOMIC DNA]</scope>
    <source>
        <strain evidence="2">AATW-2023a</strain>
        <tissue evidence="2">Whole specimen</tissue>
    </source>
</reference>
<keyword evidence="3" id="KW-1185">Reference proteome</keyword>
<protein>
    <submittedName>
        <fullName evidence="2">Uncharacterized protein</fullName>
    </submittedName>
</protein>
<feature type="region of interest" description="Disordered" evidence="1">
    <location>
        <begin position="14"/>
        <end position="33"/>
    </location>
</feature>
<name>A0AAN8KF03_PATCE</name>
<sequence>MRQYSTALRRLQRIRKTKVSSPKTPKSKTEDQIRKAGLTKLQGDKVRRQLLLGNALVEELKISKESTSHVQRGNLHKTIAGKIMKRYRCIRMLSQATGMSRNKLLKVSSKLMICNKHQRFRETRLYRARVIEFLERYDNSRVLPGKSNSVKHDGTRHTTRVLTDYLASLHQKFLDESSGDIKLLLASFCRIRPKYIRTISFITRYTCLCTKHQNMALTLKSIRREGVSVSSNPESIIDNFDLQKIKDGIKSNDISLGQWRRVQVEEKTKQRW</sequence>
<evidence type="ECO:0000313" key="2">
    <source>
        <dbReference type="EMBL" id="KAK6191214.1"/>
    </source>
</evidence>
<evidence type="ECO:0000256" key="1">
    <source>
        <dbReference type="SAM" id="MobiDB-lite"/>
    </source>
</evidence>
<gene>
    <name evidence="2" type="ORF">SNE40_002952</name>
</gene>